<dbReference type="EMBL" id="BARW01002060">
    <property type="protein sequence ID" value="GAI66952.1"/>
    <property type="molecule type" value="Genomic_DNA"/>
</dbReference>
<organism evidence="2">
    <name type="scientific">marine sediment metagenome</name>
    <dbReference type="NCBI Taxonomy" id="412755"/>
    <lineage>
        <taxon>unclassified sequences</taxon>
        <taxon>metagenomes</taxon>
        <taxon>ecological metagenomes</taxon>
    </lineage>
</organism>
<dbReference type="PANTHER" id="PTHR39081:SF1">
    <property type="entry name" value="MUT7-C RNASE DOMAIN-CONTAINING PROTEIN"/>
    <property type="match status" value="1"/>
</dbReference>
<dbReference type="AlphaFoldDB" id="X1QER6"/>
<sequence length="152" mass="18082">MKFIADIMVGRLAKYLRMAGYDVLYINTASDDQIIKKAGETDRIVLTRDSLMLARREFKKGTVKYLFIKDDKLKNQLNQIKSDLKILLKPNLVRCIECNRKLIKVKKEDVKNKVPPYVYKTQQNFLYCKKCDKYYWRGTHYDNIRNTFLSIK</sequence>
<comment type="caution">
    <text evidence="2">The sequence shown here is derived from an EMBL/GenBank/DDBJ whole genome shotgun (WGS) entry which is preliminary data.</text>
</comment>
<dbReference type="InterPro" id="IPR002782">
    <property type="entry name" value="Mut7-C_RNAse_dom"/>
</dbReference>
<feature type="domain" description="Mut7-C RNAse" evidence="1">
    <location>
        <begin position="1"/>
        <end position="147"/>
    </location>
</feature>
<reference evidence="2" key="1">
    <citation type="journal article" date="2014" name="Front. Microbiol.">
        <title>High frequency of phylogenetically diverse reductive dehalogenase-homologous genes in deep subseafloor sedimentary metagenomes.</title>
        <authorList>
            <person name="Kawai M."/>
            <person name="Futagami T."/>
            <person name="Toyoda A."/>
            <person name="Takaki Y."/>
            <person name="Nishi S."/>
            <person name="Hori S."/>
            <person name="Arai W."/>
            <person name="Tsubouchi T."/>
            <person name="Morono Y."/>
            <person name="Uchiyama I."/>
            <person name="Ito T."/>
            <person name="Fujiyama A."/>
            <person name="Inagaki F."/>
            <person name="Takami H."/>
        </authorList>
    </citation>
    <scope>NUCLEOTIDE SEQUENCE</scope>
    <source>
        <strain evidence="2">Expedition CK06-06</strain>
    </source>
</reference>
<evidence type="ECO:0000313" key="2">
    <source>
        <dbReference type="EMBL" id="GAI66952.1"/>
    </source>
</evidence>
<accession>X1QER6</accession>
<protein>
    <recommendedName>
        <fullName evidence="1">Mut7-C RNAse domain-containing protein</fullName>
    </recommendedName>
</protein>
<evidence type="ECO:0000259" key="1">
    <source>
        <dbReference type="Pfam" id="PF01927"/>
    </source>
</evidence>
<dbReference type="Pfam" id="PF01927">
    <property type="entry name" value="Mut7-C"/>
    <property type="match status" value="1"/>
</dbReference>
<gene>
    <name evidence="2" type="ORF">S12H4_06017</name>
</gene>
<name>X1QER6_9ZZZZ</name>
<dbReference type="PANTHER" id="PTHR39081">
    <property type="entry name" value="MUT7-C DOMAIN-CONTAINING PROTEIN"/>
    <property type="match status" value="1"/>
</dbReference>
<proteinExistence type="predicted"/>